<proteinExistence type="predicted"/>
<reference evidence="1 2" key="1">
    <citation type="submission" date="2019-03" db="EMBL/GenBank/DDBJ databases">
        <title>Single cell metagenomics reveals metabolic interactions within the superorganism composed of flagellate Streblomastix strix and complex community of Bacteroidetes bacteria on its surface.</title>
        <authorList>
            <person name="Treitli S.C."/>
            <person name="Kolisko M."/>
            <person name="Husnik F."/>
            <person name="Keeling P."/>
            <person name="Hampl V."/>
        </authorList>
    </citation>
    <scope>NUCLEOTIDE SEQUENCE [LARGE SCALE GENOMIC DNA]</scope>
    <source>
        <strain evidence="1">ST1C</strain>
    </source>
</reference>
<evidence type="ECO:0000313" key="2">
    <source>
        <dbReference type="Proteomes" id="UP000324800"/>
    </source>
</evidence>
<feature type="non-terminal residue" evidence="1">
    <location>
        <position position="34"/>
    </location>
</feature>
<gene>
    <name evidence="1" type="ORF">EZS28_052714</name>
</gene>
<organism evidence="1 2">
    <name type="scientific">Streblomastix strix</name>
    <dbReference type="NCBI Taxonomy" id="222440"/>
    <lineage>
        <taxon>Eukaryota</taxon>
        <taxon>Metamonada</taxon>
        <taxon>Preaxostyla</taxon>
        <taxon>Oxymonadida</taxon>
        <taxon>Streblomastigidae</taxon>
        <taxon>Streblomastix</taxon>
    </lineage>
</organism>
<evidence type="ECO:0000313" key="1">
    <source>
        <dbReference type="EMBL" id="KAA6338286.1"/>
    </source>
</evidence>
<name>A0A5J4RW95_9EUKA</name>
<comment type="caution">
    <text evidence="1">The sequence shown here is derived from an EMBL/GenBank/DDBJ whole genome shotgun (WGS) entry which is preliminary data.</text>
</comment>
<dbReference type="EMBL" id="SNRW01041283">
    <property type="protein sequence ID" value="KAA6338286.1"/>
    <property type="molecule type" value="Genomic_DNA"/>
</dbReference>
<dbReference type="AlphaFoldDB" id="A0A5J4RW95"/>
<protein>
    <submittedName>
        <fullName evidence="1">Uncharacterized protein</fullName>
    </submittedName>
</protein>
<accession>A0A5J4RW95</accession>
<dbReference type="OrthoDB" id="10253476at2759"/>
<dbReference type="Proteomes" id="UP000324800">
    <property type="component" value="Unassembled WGS sequence"/>
</dbReference>
<sequence length="34" mass="3717">MAIVPIIALLAQIPPSQQNAQTFLTELLSHIFPT</sequence>